<dbReference type="OrthoDB" id="5572523at2"/>
<evidence type="ECO:0000313" key="1">
    <source>
        <dbReference type="EMBL" id="OAI18079.1"/>
    </source>
</evidence>
<comment type="caution">
    <text evidence="1">The sequence shown here is derived from an EMBL/GenBank/DDBJ whole genome shotgun (WGS) entry which is preliminary data.</text>
</comment>
<protein>
    <submittedName>
        <fullName evidence="1">Uncharacterized protein</fullName>
    </submittedName>
</protein>
<evidence type="ECO:0000313" key="2">
    <source>
        <dbReference type="Proteomes" id="UP000077857"/>
    </source>
</evidence>
<accession>A0A177NLL3</accession>
<dbReference type="Proteomes" id="UP000077857">
    <property type="component" value="Unassembled WGS sequence"/>
</dbReference>
<dbReference type="AlphaFoldDB" id="A0A177NLL3"/>
<sequence>MDNDTLIDQARRLYAGLLIKRHTETQQNRRLERLLILAYARYQRRLNRCAICYRYRLYDCNRQPGTDHTPCERRSAAANPINPSAVYTAE</sequence>
<gene>
    <name evidence="1" type="ORF">A1507_10050</name>
</gene>
<organism evidence="1 2">
    <name type="scientific">Methylomonas koyamae</name>
    <dbReference type="NCBI Taxonomy" id="702114"/>
    <lineage>
        <taxon>Bacteria</taxon>
        <taxon>Pseudomonadati</taxon>
        <taxon>Pseudomonadota</taxon>
        <taxon>Gammaproteobacteria</taxon>
        <taxon>Methylococcales</taxon>
        <taxon>Methylococcaceae</taxon>
        <taxon>Methylomonas</taxon>
    </lineage>
</organism>
<proteinExistence type="predicted"/>
<reference evidence="1 2" key="1">
    <citation type="submission" date="2016-03" db="EMBL/GenBank/DDBJ databases">
        <authorList>
            <person name="Ploux O."/>
        </authorList>
    </citation>
    <scope>NUCLEOTIDE SEQUENCE [LARGE SCALE GENOMIC DNA]</scope>
    <source>
        <strain evidence="1 2">R-45378</strain>
    </source>
</reference>
<name>A0A177NLL3_9GAMM</name>
<dbReference type="EMBL" id="LUUJ01000062">
    <property type="protein sequence ID" value="OAI18079.1"/>
    <property type="molecule type" value="Genomic_DNA"/>
</dbReference>